<dbReference type="OrthoDB" id="9815559at2"/>
<dbReference type="Gene3D" id="3.90.550.10">
    <property type="entry name" value="Spore Coat Polysaccharide Biosynthesis Protein SpsA, Chain A"/>
    <property type="match status" value="1"/>
</dbReference>
<dbReference type="PANTHER" id="PTHR42866">
    <property type="entry name" value="3-DEOXY-MANNO-OCTULOSONATE CYTIDYLYLTRANSFERASE"/>
    <property type="match status" value="1"/>
</dbReference>
<dbReference type="GO" id="GO:0005829">
    <property type="term" value="C:cytosol"/>
    <property type="evidence" value="ECO:0007669"/>
    <property type="project" value="TreeGrafter"/>
</dbReference>
<dbReference type="Pfam" id="PF02348">
    <property type="entry name" value="CTP_transf_3"/>
    <property type="match status" value="1"/>
</dbReference>
<dbReference type="SUPFAM" id="SSF53448">
    <property type="entry name" value="Nucleotide-diphospho-sugar transferases"/>
    <property type="match status" value="1"/>
</dbReference>
<dbReference type="InterPro" id="IPR029044">
    <property type="entry name" value="Nucleotide-diphossugar_trans"/>
</dbReference>
<proteinExistence type="predicted"/>
<dbReference type="CDD" id="cd02518">
    <property type="entry name" value="GT2_SpsF"/>
    <property type="match status" value="1"/>
</dbReference>
<comment type="caution">
    <text evidence="1">The sequence shown here is derived from an EMBL/GenBank/DDBJ whole genome shotgun (WGS) entry which is preliminary data.</text>
</comment>
<gene>
    <name evidence="1" type="ORF">ADM99_09130</name>
</gene>
<dbReference type="PANTHER" id="PTHR42866:SF1">
    <property type="entry name" value="SPORE COAT POLYSACCHARIDE BIOSYNTHESIS PROTEIN SPSF"/>
    <property type="match status" value="1"/>
</dbReference>
<dbReference type="STRING" id="229920.ADM99_09130"/>
<evidence type="ECO:0000313" key="2">
    <source>
        <dbReference type="Proteomes" id="UP000050430"/>
    </source>
</evidence>
<dbReference type="InterPro" id="IPR003329">
    <property type="entry name" value="Cytidylyl_trans"/>
</dbReference>
<evidence type="ECO:0008006" key="3">
    <source>
        <dbReference type="Google" id="ProtNLM"/>
    </source>
</evidence>
<accession>A0A0P6XAJ7</accession>
<dbReference type="Proteomes" id="UP000050430">
    <property type="component" value="Unassembled WGS sequence"/>
</dbReference>
<sequence length="257" mass="29134">MPNKQHTVALVQARMSSSRLPGKVLKEINGKPMIARVVERTRLAKSVDYVAVATTTDAADDAVEAWCRESQTACYRGSMFDVLDRFYQAARLYAADIVVRVTADCPVIDPGVIDETVAAFHAQGADFAANRLPPPWGRTYPIGLDTEVCLFSALERAWKEAREAHEREHVMPYLYDTPGRFKIYQLNTTPDYGSLRWTVDTPEDLDFIRRVFEYLPDKENFSWLDVLAVTQAHPELNAINAEIKHKVFNDVDARMTH</sequence>
<dbReference type="EMBL" id="LGCK01000010">
    <property type="protein sequence ID" value="KPL71635.1"/>
    <property type="molecule type" value="Genomic_DNA"/>
</dbReference>
<organism evidence="1 2">
    <name type="scientific">Leptolinea tardivitalis</name>
    <dbReference type="NCBI Taxonomy" id="229920"/>
    <lineage>
        <taxon>Bacteria</taxon>
        <taxon>Bacillati</taxon>
        <taxon>Chloroflexota</taxon>
        <taxon>Anaerolineae</taxon>
        <taxon>Anaerolineales</taxon>
        <taxon>Anaerolineaceae</taxon>
        <taxon>Leptolinea</taxon>
    </lineage>
</organism>
<reference evidence="1 2" key="1">
    <citation type="submission" date="2015-07" db="EMBL/GenBank/DDBJ databases">
        <title>Genome sequence of Leptolinea tardivitalis DSM 16556.</title>
        <authorList>
            <person name="Hemp J."/>
            <person name="Ward L.M."/>
            <person name="Pace L.A."/>
            <person name="Fischer W.W."/>
        </authorList>
    </citation>
    <scope>NUCLEOTIDE SEQUENCE [LARGE SCALE GENOMIC DNA]</scope>
    <source>
        <strain evidence="1 2">YMTK-2</strain>
    </source>
</reference>
<evidence type="ECO:0000313" key="1">
    <source>
        <dbReference type="EMBL" id="KPL71635.1"/>
    </source>
</evidence>
<protein>
    <recommendedName>
        <fullName evidence="3">Acylneuraminate cytidylyltransferase</fullName>
    </recommendedName>
</protein>
<dbReference type="RefSeq" id="WP_062420215.1">
    <property type="nucleotide sequence ID" value="NZ_BBYA01000001.1"/>
</dbReference>
<name>A0A0P6XAJ7_9CHLR</name>
<keyword evidence="2" id="KW-1185">Reference proteome</keyword>
<dbReference type="AlphaFoldDB" id="A0A0P6XAJ7"/>